<keyword evidence="1" id="KW-0805">Transcription regulation</keyword>
<reference evidence="7 8" key="1">
    <citation type="submission" date="2022-06" db="EMBL/GenBank/DDBJ databases">
        <authorList>
            <person name="Sun Q."/>
        </authorList>
    </citation>
    <scope>NUCLEOTIDE SEQUENCE</scope>
    <source>
        <strain evidence="7">S101</strain>
        <strain evidence="6 8">S153</strain>
    </source>
</reference>
<dbReference type="EMBL" id="JAMXLX010000009">
    <property type="protein sequence ID" value="MCO5959374.1"/>
    <property type="molecule type" value="Genomic_DNA"/>
</dbReference>
<name>A0AAJ1F9H3_9HYPH</name>
<dbReference type="InterPro" id="IPR000524">
    <property type="entry name" value="Tscrpt_reg_HTH_GntR"/>
</dbReference>
<dbReference type="GO" id="GO:0003700">
    <property type="term" value="F:DNA-binding transcription factor activity"/>
    <property type="evidence" value="ECO:0007669"/>
    <property type="project" value="InterPro"/>
</dbReference>
<comment type="caution">
    <text evidence="7">The sequence shown here is derived from an EMBL/GenBank/DDBJ whole genome shotgun (WGS) entry which is preliminary data.</text>
</comment>
<evidence type="ECO:0000313" key="7">
    <source>
        <dbReference type="EMBL" id="MCO5959374.1"/>
    </source>
</evidence>
<dbReference type="GO" id="GO:0003677">
    <property type="term" value="F:DNA binding"/>
    <property type="evidence" value="ECO:0007669"/>
    <property type="project" value="UniProtKB-KW"/>
</dbReference>
<feature type="region of interest" description="Disordered" evidence="4">
    <location>
        <begin position="1"/>
        <end position="22"/>
    </location>
</feature>
<evidence type="ECO:0000313" key="8">
    <source>
        <dbReference type="Proteomes" id="UP001155079"/>
    </source>
</evidence>
<evidence type="ECO:0000256" key="1">
    <source>
        <dbReference type="ARBA" id="ARBA00023015"/>
    </source>
</evidence>
<dbReference type="SUPFAM" id="SSF48008">
    <property type="entry name" value="GntR ligand-binding domain-like"/>
    <property type="match status" value="1"/>
</dbReference>
<dbReference type="Proteomes" id="UP001155079">
    <property type="component" value="Unassembled WGS sequence"/>
</dbReference>
<proteinExistence type="predicted"/>
<evidence type="ECO:0000313" key="9">
    <source>
        <dbReference type="Proteomes" id="UP001155380"/>
    </source>
</evidence>
<dbReference type="Gene3D" id="1.20.120.530">
    <property type="entry name" value="GntR ligand-binding domain-like"/>
    <property type="match status" value="1"/>
</dbReference>
<evidence type="ECO:0000256" key="4">
    <source>
        <dbReference type="SAM" id="MobiDB-lite"/>
    </source>
</evidence>
<dbReference type="EMBL" id="JAMQAY010000010">
    <property type="protein sequence ID" value="MCM2403661.1"/>
    <property type="molecule type" value="Genomic_DNA"/>
</dbReference>
<dbReference type="InterPro" id="IPR008920">
    <property type="entry name" value="TF_FadR/GntR_C"/>
</dbReference>
<evidence type="ECO:0000256" key="2">
    <source>
        <dbReference type="ARBA" id="ARBA00023125"/>
    </source>
</evidence>
<protein>
    <submittedName>
        <fullName evidence="7">GntR family transcriptional regulator</fullName>
    </submittedName>
</protein>
<keyword evidence="3" id="KW-0804">Transcription</keyword>
<dbReference type="PANTHER" id="PTHR43537">
    <property type="entry name" value="TRANSCRIPTIONAL REGULATOR, GNTR FAMILY"/>
    <property type="match status" value="1"/>
</dbReference>
<dbReference type="InterPro" id="IPR036390">
    <property type="entry name" value="WH_DNA-bd_sf"/>
</dbReference>
<evidence type="ECO:0000259" key="5">
    <source>
        <dbReference type="PROSITE" id="PS50949"/>
    </source>
</evidence>
<keyword evidence="8" id="KW-1185">Reference proteome</keyword>
<evidence type="ECO:0000256" key="3">
    <source>
        <dbReference type="ARBA" id="ARBA00023163"/>
    </source>
</evidence>
<gene>
    <name evidence="6" type="ORF">NBH20_21015</name>
    <name evidence="7" type="ORF">NBH21_21605</name>
</gene>
<dbReference type="AlphaFoldDB" id="A0AAJ1F9H3"/>
<accession>A0AAJ1F9H3</accession>
<organism evidence="7 9">
    <name type="scientific">Ciceribacter sichuanensis</name>
    <dbReference type="NCBI Taxonomy" id="2949647"/>
    <lineage>
        <taxon>Bacteria</taxon>
        <taxon>Pseudomonadati</taxon>
        <taxon>Pseudomonadota</taxon>
        <taxon>Alphaproteobacteria</taxon>
        <taxon>Hyphomicrobiales</taxon>
        <taxon>Rhizobiaceae</taxon>
        <taxon>Ciceribacter</taxon>
    </lineage>
</organism>
<dbReference type="Pfam" id="PF07729">
    <property type="entry name" value="FCD"/>
    <property type="match status" value="1"/>
</dbReference>
<dbReference type="Pfam" id="PF00392">
    <property type="entry name" value="GntR"/>
    <property type="match status" value="1"/>
</dbReference>
<dbReference type="Gene3D" id="1.10.10.10">
    <property type="entry name" value="Winged helix-like DNA-binding domain superfamily/Winged helix DNA-binding domain"/>
    <property type="match status" value="1"/>
</dbReference>
<dbReference type="PANTHER" id="PTHR43537:SF39">
    <property type="entry name" value="HTH-TYPE TRANSCRIPTIONAL REGULATOR MCBR"/>
    <property type="match status" value="1"/>
</dbReference>
<dbReference type="Proteomes" id="UP001155380">
    <property type="component" value="Unassembled WGS sequence"/>
</dbReference>
<dbReference type="InterPro" id="IPR011711">
    <property type="entry name" value="GntR_C"/>
</dbReference>
<dbReference type="SUPFAM" id="SSF46785">
    <property type="entry name" value="Winged helix' DNA-binding domain"/>
    <property type="match status" value="1"/>
</dbReference>
<sequence>MTAHARQPQESGDGLTGRGALSPVGRETLHERVYNQLRRSLINGMFDAGDVLRIVDLAERLQTSTMPVREALGRLVSEQALEALPNRSVRVPLITRERLDDLARARILIEGQLVALALPNLTREDFEILKQINVDCDAAFERHGKDIGQVTSEFNQRFHFHIYRAARSAVMIPIVESLWLQSGAIIRKAAHIHDEHGGLAATDHHWALIDALERRDPASALESLTNDISRSFDLIRGRLDQEENAAGQADHG</sequence>
<keyword evidence="2" id="KW-0238">DNA-binding</keyword>
<feature type="domain" description="HTH gntR-type" evidence="5">
    <location>
        <begin position="27"/>
        <end position="94"/>
    </location>
</feature>
<dbReference type="SMART" id="SM00345">
    <property type="entry name" value="HTH_GNTR"/>
    <property type="match status" value="1"/>
</dbReference>
<dbReference type="PROSITE" id="PS50949">
    <property type="entry name" value="HTH_GNTR"/>
    <property type="match status" value="1"/>
</dbReference>
<dbReference type="RefSeq" id="WP_250915012.1">
    <property type="nucleotide sequence ID" value="NZ_JAMQAY010000010.1"/>
</dbReference>
<dbReference type="InterPro" id="IPR036388">
    <property type="entry name" value="WH-like_DNA-bd_sf"/>
</dbReference>
<dbReference type="SMART" id="SM00895">
    <property type="entry name" value="FCD"/>
    <property type="match status" value="1"/>
</dbReference>
<evidence type="ECO:0000313" key="6">
    <source>
        <dbReference type="EMBL" id="MCM2403661.1"/>
    </source>
</evidence>